<organism evidence="1 2">
    <name type="scientific">Microbulbifer taiwanensis</name>
    <dbReference type="NCBI Taxonomy" id="986746"/>
    <lineage>
        <taxon>Bacteria</taxon>
        <taxon>Pseudomonadati</taxon>
        <taxon>Pseudomonadota</taxon>
        <taxon>Gammaproteobacteria</taxon>
        <taxon>Cellvibrionales</taxon>
        <taxon>Microbulbiferaceae</taxon>
        <taxon>Microbulbifer</taxon>
    </lineage>
</organism>
<name>A0ABW1YNR4_9GAMM</name>
<reference evidence="2" key="1">
    <citation type="journal article" date="2019" name="Int. J. Syst. Evol. Microbiol.">
        <title>The Global Catalogue of Microorganisms (GCM) 10K type strain sequencing project: providing services to taxonomists for standard genome sequencing and annotation.</title>
        <authorList>
            <consortium name="The Broad Institute Genomics Platform"/>
            <consortium name="The Broad Institute Genome Sequencing Center for Infectious Disease"/>
            <person name="Wu L."/>
            <person name="Ma J."/>
        </authorList>
    </citation>
    <scope>NUCLEOTIDE SEQUENCE [LARGE SCALE GENOMIC DNA]</scope>
    <source>
        <strain evidence="2">CGMCC 1.13718</strain>
    </source>
</reference>
<keyword evidence="2" id="KW-1185">Reference proteome</keyword>
<comment type="caution">
    <text evidence="1">The sequence shown here is derived from an EMBL/GenBank/DDBJ whole genome shotgun (WGS) entry which is preliminary data.</text>
</comment>
<dbReference type="EMBL" id="JBHSVR010000001">
    <property type="protein sequence ID" value="MFC6634296.1"/>
    <property type="molecule type" value="Genomic_DNA"/>
</dbReference>
<sequence length="119" mass="13757">MCHCKLQPNLVDISNSHTEFKSKLDQLEVGDWVFLMQCPDCSQLWKVDEWDKYQQSYAVKITDKESWKKFDCTALIKEKIIENRGGLTCALCQWSDCNSKQVKGSAYCVNHLWSMGARA</sequence>
<dbReference type="RefSeq" id="WP_193193095.1">
    <property type="nucleotide sequence ID" value="NZ_JACZFR010000038.1"/>
</dbReference>
<evidence type="ECO:0008006" key="3">
    <source>
        <dbReference type="Google" id="ProtNLM"/>
    </source>
</evidence>
<accession>A0ABW1YNR4</accession>
<evidence type="ECO:0000313" key="1">
    <source>
        <dbReference type="EMBL" id="MFC6634296.1"/>
    </source>
</evidence>
<evidence type="ECO:0000313" key="2">
    <source>
        <dbReference type="Proteomes" id="UP001596425"/>
    </source>
</evidence>
<gene>
    <name evidence="1" type="ORF">ACFQBM_13430</name>
</gene>
<dbReference type="Proteomes" id="UP001596425">
    <property type="component" value="Unassembled WGS sequence"/>
</dbReference>
<proteinExistence type="predicted"/>
<protein>
    <recommendedName>
        <fullName evidence="3">Metal-binding protein</fullName>
    </recommendedName>
</protein>